<evidence type="ECO:0000313" key="2">
    <source>
        <dbReference type="Proteomes" id="UP000030445"/>
    </source>
</evidence>
<comment type="caution">
    <text evidence="1">The sequence shown here is derived from an EMBL/GenBank/DDBJ whole genome shotgun (WGS) entry which is preliminary data.</text>
</comment>
<gene>
    <name evidence="1" type="ORF">EU96_0699</name>
</gene>
<accession>A0A0A2A8K9</accession>
<sequence length="59" mass="6983">MYKKYINPLKDVKHEKKPLNIIFSLDELNLFAKINPKNNDPIIETRKLLFKNTLKKVAT</sequence>
<protein>
    <submittedName>
        <fullName evidence="1">Uncharacterized protein</fullName>
    </submittedName>
</protein>
<reference evidence="2" key="1">
    <citation type="journal article" date="2014" name="Sci. Data">
        <title>Genomes of diverse isolates of the marine cyanobacterium Prochlorococcus.</title>
        <authorList>
            <person name="Biller S."/>
            <person name="Berube P."/>
            <person name="Thompson J."/>
            <person name="Kelly L."/>
            <person name="Roggensack S."/>
            <person name="Awad L."/>
            <person name="Roache-Johnson K."/>
            <person name="Ding H."/>
            <person name="Giovannoni S.J."/>
            <person name="Moore L.R."/>
            <person name="Chisholm S.W."/>
        </authorList>
    </citation>
    <scope>NUCLEOTIDE SEQUENCE [LARGE SCALE GENOMIC DNA]</scope>
    <source>
        <strain evidence="2">MIT 9302</strain>
    </source>
</reference>
<dbReference type="AlphaFoldDB" id="A0A0A2A8K9"/>
<dbReference type="Proteomes" id="UP000030445">
    <property type="component" value="Unassembled WGS sequence"/>
</dbReference>
<proteinExistence type="predicted"/>
<dbReference type="EMBL" id="JNAM01000006">
    <property type="protein sequence ID" value="KGF98242.1"/>
    <property type="molecule type" value="Genomic_DNA"/>
</dbReference>
<evidence type="ECO:0000313" key="1">
    <source>
        <dbReference type="EMBL" id="KGF98242.1"/>
    </source>
</evidence>
<organism evidence="1 2">
    <name type="scientific">Prochlorococcus marinus str. MIT 9302</name>
    <dbReference type="NCBI Taxonomy" id="74545"/>
    <lineage>
        <taxon>Bacteria</taxon>
        <taxon>Bacillati</taxon>
        <taxon>Cyanobacteriota</taxon>
        <taxon>Cyanophyceae</taxon>
        <taxon>Synechococcales</taxon>
        <taxon>Prochlorococcaceae</taxon>
        <taxon>Prochlorococcus</taxon>
    </lineage>
</organism>
<name>A0A0A2A8K9_PROMR</name>